<reference evidence="2" key="1">
    <citation type="submission" date="2022-02" db="EMBL/GenBank/DDBJ databases">
        <authorList>
            <person name="Giguere J D."/>
        </authorList>
    </citation>
    <scope>NUCLEOTIDE SEQUENCE</scope>
    <source>
        <strain evidence="2">CCAP 1055/1</strain>
    </source>
</reference>
<dbReference type="EMBL" id="OU594946">
    <property type="protein sequence ID" value="CAG9290269.1"/>
    <property type="molecule type" value="Genomic_DNA"/>
</dbReference>
<feature type="non-terminal residue" evidence="2">
    <location>
        <position position="1"/>
    </location>
</feature>
<feature type="region of interest" description="Disordered" evidence="1">
    <location>
        <begin position="116"/>
        <end position="171"/>
    </location>
</feature>
<protein>
    <submittedName>
        <fullName evidence="2">Uncharacterized protein</fullName>
    </submittedName>
</protein>
<name>A0A8J9TW48_PHATR</name>
<feature type="region of interest" description="Disordered" evidence="1">
    <location>
        <begin position="52"/>
        <end position="95"/>
    </location>
</feature>
<accession>A0A8J9TW48</accession>
<evidence type="ECO:0000256" key="1">
    <source>
        <dbReference type="SAM" id="MobiDB-lite"/>
    </source>
</evidence>
<organism evidence="2">
    <name type="scientific">Phaeodactylum tricornutum</name>
    <name type="common">Diatom</name>
    <dbReference type="NCBI Taxonomy" id="2850"/>
    <lineage>
        <taxon>Eukaryota</taxon>
        <taxon>Sar</taxon>
        <taxon>Stramenopiles</taxon>
        <taxon>Ochrophyta</taxon>
        <taxon>Bacillariophyta</taxon>
        <taxon>Bacillariophyceae</taxon>
        <taxon>Bacillariophycidae</taxon>
        <taxon>Naviculales</taxon>
        <taxon>Phaeodactylaceae</taxon>
        <taxon>Phaeodactylum</taxon>
    </lineage>
</organism>
<evidence type="ECO:0000313" key="2">
    <source>
        <dbReference type="EMBL" id="CAG9290269.1"/>
    </source>
</evidence>
<dbReference type="Proteomes" id="UP000836788">
    <property type="component" value="Chromosome 5"/>
</dbReference>
<gene>
    <name evidence="2" type="ORF">PTTT1_LOCUS44271</name>
</gene>
<dbReference type="AlphaFoldDB" id="A0A8J9TW48"/>
<sequence length="171" mass="18826">RCARTCDTKLARSAIAWRVPFHTPVLLHPIRVLIFCRRPDIVIAPPTRIASHSCRKPPLSIRTPRLRRRQARPPREAGDSVAAEAGEEPHPATRPVTTVARLDTFRVSVPTPVWKGKNVPSSTSRDRSTAVASTAVKWDTSRRSAPSPPGTKPVTTVEGTDTFHVIAPPRE</sequence>
<proteinExistence type="predicted"/>